<proteinExistence type="inferred from homology"/>
<dbReference type="Pfam" id="PF08774">
    <property type="entry name" value="VRR_NUC"/>
    <property type="match status" value="1"/>
</dbReference>
<evidence type="ECO:0000256" key="2">
    <source>
        <dbReference type="ARBA" id="ARBA00005533"/>
    </source>
</evidence>
<dbReference type="CDD" id="cd22326">
    <property type="entry name" value="FAN1-like"/>
    <property type="match status" value="1"/>
</dbReference>
<dbReference type="OMA" id="ECRVESM"/>
<sequence length="1011" mass="115665">MAETAPKRLIQQLVFGGDTATTDSIEEDFDKEDERRFTKGMPSAYVTVFEGMVNTVIEHEHGLLSPEEINALENFDKLHYNSRYCLVRLVLRKANAWHPITSLSSFEKRLTKDEILGALSELCKPTVSLFNEETPVSIKEEDKVLEVKKELGLEVIDLTLDKDEEDVKPMLTETSPPVYSETSFTQDHASATDMNPLQAIIHSNPGIMNLDYFCQDETTMTLEEILFKLTNPQLQELVKRMKCKPKTSNKSDMIYALRAHASSQSILTFRPLPKNKGKGRDDGMRQTQLPFQRVNNCSKTKSQNQQERLKEMALKLLGKCTRVNFDFFRLVRRLHIIYYREIDYPTTLLLPSLLTKFKKWNYTPYNTTRSTEIWESRYEYLEYEKALEAEHCVLEIIDPPPEKPGRKATKAPSRSRNQFTTPMTPRLAGPSTTPLKTPVRTLRSVSLFSQLDSPTSINAEGLCDGSVAGEEPADDDEFVPEVKKEERVKECLEKYIFPIWQEHLVARAAKELQDYTDRPSGLQRFETGRSFPHFCPSQSHRLLIGYVYTRMLYKAIKALGPLKEYGLELQMLEHLLSQQFWSRGKRGKLYERRAIVLGHLKTRATNASDRTDVLYKLLEGLKEALMDSDTGIVWRPSLMRRLIAVEKTLKIPREDRSQCAAELREANIIEIIAVRHHDVLILDTIGRPINGKENSPEVGIGAYATISKGVSNPKQPETVPLPKKKTGQKSRWQGKNGQIVDVETRALEFYEGQGFRGVHSETQILKTLFGLLFWDILFADIPGAFETAFQKAPLDIVEDSFYYARQSLIDDRLREIRDGKAKEIVRRHDDKYREKRTMCLCVNWDFCTRDDLMEMIEASNFILTFNLETNLQFFPDYRGRSSGGPDLFVWNPATHKCKFVEVKGPGDIARENQKLWFDALLRAGFDVDLCKVIDAMAKPAIPSARKRKVKAPKSTPLRGKAAVVENHSEEEDYDILDPESEEESNLQFNAGEALTPLKRPRTDAGDILKPP</sequence>
<evidence type="ECO:0000256" key="5">
    <source>
        <dbReference type="ARBA" id="ARBA00022801"/>
    </source>
</evidence>
<evidence type="ECO:0000256" key="1">
    <source>
        <dbReference type="ARBA" id="ARBA00000983"/>
    </source>
</evidence>
<dbReference type="InterPro" id="IPR049132">
    <property type="entry name" value="FAN1-like_euk"/>
</dbReference>
<keyword evidence="6 8" id="KW-0460">Magnesium</keyword>
<dbReference type="Gene3D" id="3.40.1350.10">
    <property type="match status" value="1"/>
</dbReference>
<dbReference type="InterPro" id="IPR033315">
    <property type="entry name" value="Fan1-like"/>
</dbReference>
<comment type="similarity">
    <text evidence="2 8">Belongs to the FAN1 family.</text>
</comment>
<feature type="domain" description="VRR-NUC" evidence="10">
    <location>
        <begin position="816"/>
        <end position="934"/>
    </location>
</feature>
<dbReference type="Proteomes" id="UP000054270">
    <property type="component" value="Unassembled WGS sequence"/>
</dbReference>
<dbReference type="InterPro" id="IPR049126">
    <property type="entry name" value="FAN1-like_TPR"/>
</dbReference>
<feature type="compositionally biased region" description="Polar residues" evidence="9">
    <location>
        <begin position="412"/>
        <end position="423"/>
    </location>
</feature>
<dbReference type="AlphaFoldDB" id="A0A0D2P6K3"/>
<dbReference type="GO" id="GO:0017108">
    <property type="term" value="F:5'-flap endonuclease activity"/>
    <property type="evidence" value="ECO:0007669"/>
    <property type="project" value="TreeGrafter"/>
</dbReference>
<comment type="subcellular location">
    <subcellularLocation>
        <location evidence="8">Nucleus</location>
    </subcellularLocation>
</comment>
<evidence type="ECO:0000256" key="6">
    <source>
        <dbReference type="ARBA" id="ARBA00022842"/>
    </source>
</evidence>
<dbReference type="Pfam" id="PF21170">
    <property type="entry name" value="FAN1_TPR"/>
    <property type="match status" value="1"/>
</dbReference>
<dbReference type="GO" id="GO:0004528">
    <property type="term" value="F:phosphodiesterase I activity"/>
    <property type="evidence" value="ECO:0007669"/>
    <property type="project" value="UniProtKB-EC"/>
</dbReference>
<keyword evidence="8" id="KW-0227">DNA damage</keyword>
<keyword evidence="5 8" id="KW-0378">Hydrolase</keyword>
<keyword evidence="8" id="KW-0234">DNA repair</keyword>
<evidence type="ECO:0000259" key="10">
    <source>
        <dbReference type="SMART" id="SM00990"/>
    </source>
</evidence>
<gene>
    <name evidence="11" type="ORF">HYPSUDRAFT_200765</name>
</gene>
<accession>A0A0D2P6K3</accession>
<keyword evidence="4 8" id="KW-0479">Metal-binding</keyword>
<protein>
    <recommendedName>
        <fullName evidence="8">Fanconi-associated nuclease</fullName>
        <ecNumber evidence="8">3.1.4.1</ecNumber>
    </recommendedName>
</protein>
<reference evidence="12" key="1">
    <citation type="submission" date="2014-04" db="EMBL/GenBank/DDBJ databases">
        <title>Evolutionary Origins and Diversification of the Mycorrhizal Mutualists.</title>
        <authorList>
            <consortium name="DOE Joint Genome Institute"/>
            <consortium name="Mycorrhizal Genomics Consortium"/>
            <person name="Kohler A."/>
            <person name="Kuo A."/>
            <person name="Nagy L.G."/>
            <person name="Floudas D."/>
            <person name="Copeland A."/>
            <person name="Barry K.W."/>
            <person name="Cichocki N."/>
            <person name="Veneault-Fourrey C."/>
            <person name="LaButti K."/>
            <person name="Lindquist E.A."/>
            <person name="Lipzen A."/>
            <person name="Lundell T."/>
            <person name="Morin E."/>
            <person name="Murat C."/>
            <person name="Riley R."/>
            <person name="Ohm R."/>
            <person name="Sun H."/>
            <person name="Tunlid A."/>
            <person name="Henrissat B."/>
            <person name="Grigoriev I.V."/>
            <person name="Hibbett D.S."/>
            <person name="Martin F."/>
        </authorList>
    </citation>
    <scope>NUCLEOTIDE SEQUENCE [LARGE SCALE GENOMIC DNA]</scope>
    <source>
        <strain evidence="12">FD-334 SS-4</strain>
    </source>
</reference>
<feature type="region of interest" description="Disordered" evidence="9">
    <location>
        <begin position="398"/>
        <end position="437"/>
    </location>
</feature>
<evidence type="ECO:0000256" key="3">
    <source>
        <dbReference type="ARBA" id="ARBA00022722"/>
    </source>
</evidence>
<keyword evidence="3 8" id="KW-0540">Nuclease</keyword>
<comment type="function">
    <text evidence="8">Nuclease required for the repair of DNA interstrand cross-links (ICL). Acts as a 5'-3' exonuclease that anchors at a cut end of DNA and cleaves DNA successively at every third nucleotide, allowing to excise an ICL from one strand through flanking incisions.</text>
</comment>
<dbReference type="EMBL" id="KN817538">
    <property type="protein sequence ID" value="KJA24271.1"/>
    <property type="molecule type" value="Genomic_DNA"/>
</dbReference>
<dbReference type="PANTHER" id="PTHR15749">
    <property type="entry name" value="FANCONI-ASSOCIATED NUCLEASE 1"/>
    <property type="match status" value="1"/>
</dbReference>
<dbReference type="SMART" id="SM00990">
    <property type="entry name" value="VRR_NUC"/>
    <property type="match status" value="1"/>
</dbReference>
<dbReference type="GO" id="GO:0036297">
    <property type="term" value="P:interstrand cross-link repair"/>
    <property type="evidence" value="ECO:0007669"/>
    <property type="project" value="InterPro"/>
</dbReference>
<dbReference type="GO" id="GO:0008409">
    <property type="term" value="F:5'-3' exonuclease activity"/>
    <property type="evidence" value="ECO:0007669"/>
    <property type="project" value="TreeGrafter"/>
</dbReference>
<feature type="region of interest" description="Disordered" evidence="9">
    <location>
        <begin position="711"/>
        <end position="735"/>
    </location>
</feature>
<dbReference type="EC" id="3.1.4.1" evidence="8"/>
<keyword evidence="12" id="KW-1185">Reference proteome</keyword>
<dbReference type="GO" id="GO:0005634">
    <property type="term" value="C:nucleus"/>
    <property type="evidence" value="ECO:0007669"/>
    <property type="project" value="UniProtKB-SubCell"/>
</dbReference>
<dbReference type="PANTHER" id="PTHR15749:SF4">
    <property type="entry name" value="FANCONI-ASSOCIATED NUCLEASE 1"/>
    <property type="match status" value="1"/>
</dbReference>
<organism evidence="11 12">
    <name type="scientific">Hypholoma sublateritium (strain FD-334 SS-4)</name>
    <dbReference type="NCBI Taxonomy" id="945553"/>
    <lineage>
        <taxon>Eukaryota</taxon>
        <taxon>Fungi</taxon>
        <taxon>Dikarya</taxon>
        <taxon>Basidiomycota</taxon>
        <taxon>Agaricomycotina</taxon>
        <taxon>Agaricomycetes</taxon>
        <taxon>Agaricomycetidae</taxon>
        <taxon>Agaricales</taxon>
        <taxon>Agaricineae</taxon>
        <taxon>Strophariaceae</taxon>
        <taxon>Hypholoma</taxon>
    </lineage>
</organism>
<dbReference type="GO" id="GO:0046872">
    <property type="term" value="F:metal ion binding"/>
    <property type="evidence" value="ECO:0007669"/>
    <property type="project" value="UniProtKB-KW"/>
</dbReference>
<feature type="compositionally biased region" description="Basic and acidic residues" evidence="9">
    <location>
        <begin position="1000"/>
        <end position="1011"/>
    </location>
</feature>
<evidence type="ECO:0000256" key="4">
    <source>
        <dbReference type="ARBA" id="ARBA00022723"/>
    </source>
</evidence>
<dbReference type="InterPro" id="IPR011856">
    <property type="entry name" value="tRNA_endonuc-like_dom_sf"/>
</dbReference>
<evidence type="ECO:0000256" key="8">
    <source>
        <dbReference type="RuleBase" id="RU365033"/>
    </source>
</evidence>
<evidence type="ECO:0000313" key="12">
    <source>
        <dbReference type="Proteomes" id="UP000054270"/>
    </source>
</evidence>
<feature type="region of interest" description="Disordered" evidence="9">
    <location>
        <begin position="946"/>
        <end position="1011"/>
    </location>
</feature>
<dbReference type="GO" id="GO:0070336">
    <property type="term" value="F:flap-structured DNA binding"/>
    <property type="evidence" value="ECO:0007669"/>
    <property type="project" value="TreeGrafter"/>
</dbReference>
<name>A0A0D2P6K3_HYPSF</name>
<dbReference type="OrthoDB" id="76364at2759"/>
<evidence type="ECO:0000313" key="11">
    <source>
        <dbReference type="EMBL" id="KJA24271.1"/>
    </source>
</evidence>
<dbReference type="InterPro" id="IPR014883">
    <property type="entry name" value="VRR_NUC"/>
</dbReference>
<comment type="cofactor">
    <cofactor evidence="8">
        <name>Mg(2+)</name>
        <dbReference type="ChEBI" id="CHEBI:18420"/>
    </cofactor>
    <cofactor evidence="8">
        <name>Mn(2+)</name>
        <dbReference type="ChEBI" id="CHEBI:29035"/>
    </cofactor>
</comment>
<dbReference type="STRING" id="945553.A0A0D2P6K3"/>
<comment type="catalytic activity">
    <reaction evidence="1 8">
        <text>Hydrolytically removes 5'-nucleotides successively from the 3'-hydroxy termini of 3'-hydroxy-terminated oligonucleotides.</text>
        <dbReference type="EC" id="3.1.4.1"/>
    </reaction>
</comment>
<evidence type="ECO:0000256" key="9">
    <source>
        <dbReference type="SAM" id="MobiDB-lite"/>
    </source>
</evidence>
<evidence type="ECO:0000256" key="7">
    <source>
        <dbReference type="ARBA" id="ARBA00023211"/>
    </source>
</evidence>
<keyword evidence="8" id="KW-0539">Nucleus</keyword>
<keyword evidence="7 8" id="KW-0464">Manganese</keyword>
<feature type="compositionally biased region" description="Acidic residues" evidence="9">
    <location>
        <begin position="968"/>
        <end position="984"/>
    </location>
</feature>